<name>A0A2I8VI87_9EURY</name>
<accession>A0A2I8VI87</accession>
<evidence type="ECO:0008006" key="3">
    <source>
        <dbReference type="Google" id="ProtNLM"/>
    </source>
</evidence>
<gene>
    <name evidence="1" type="ORF">C2R22_08230</name>
</gene>
<sequence>MERFERKGVDYVVRPYEDGDREGFLDVVASSSGTHLGSEWFDALYGNVPHLDHVPVVVVEDEREGELVGIRPYTPFLVRGGTRRRSRC</sequence>
<evidence type="ECO:0000313" key="1">
    <source>
        <dbReference type="EMBL" id="AUV81642.1"/>
    </source>
</evidence>
<dbReference type="EMBL" id="CP026309">
    <property type="protein sequence ID" value="AUV81642.1"/>
    <property type="molecule type" value="Genomic_DNA"/>
</dbReference>
<dbReference type="KEGG" id="srub:C2R22_08230"/>
<reference evidence="1 2" key="1">
    <citation type="submission" date="2018-01" db="EMBL/GenBank/DDBJ databases">
        <title>Complete genome sequence of Salinigranum rubrum GX10T, an extremely halophilic archaeon isolated from a marine solar saltern.</title>
        <authorList>
            <person name="Han S."/>
        </authorList>
    </citation>
    <scope>NUCLEOTIDE SEQUENCE [LARGE SCALE GENOMIC DNA]</scope>
    <source>
        <strain evidence="1 2">GX10</strain>
    </source>
</reference>
<organism evidence="1 2">
    <name type="scientific">Salinigranum rubrum</name>
    <dbReference type="NCBI Taxonomy" id="755307"/>
    <lineage>
        <taxon>Archaea</taxon>
        <taxon>Methanobacteriati</taxon>
        <taxon>Methanobacteriota</taxon>
        <taxon>Stenosarchaea group</taxon>
        <taxon>Halobacteria</taxon>
        <taxon>Halobacteriales</taxon>
        <taxon>Haloferacaceae</taxon>
        <taxon>Salinigranum</taxon>
    </lineage>
</organism>
<proteinExistence type="predicted"/>
<protein>
    <recommendedName>
        <fullName evidence="3">N-acetyltransferase domain-containing protein</fullName>
    </recommendedName>
</protein>
<evidence type="ECO:0000313" key="2">
    <source>
        <dbReference type="Proteomes" id="UP000236584"/>
    </source>
</evidence>
<keyword evidence="2" id="KW-1185">Reference proteome</keyword>
<dbReference type="Proteomes" id="UP000236584">
    <property type="component" value="Chromosome"/>
</dbReference>
<dbReference type="AlphaFoldDB" id="A0A2I8VI87"/>